<dbReference type="PANTHER" id="PTHR35894">
    <property type="entry name" value="GENERAL SECRETION PATHWAY PROTEIN A-RELATED"/>
    <property type="match status" value="1"/>
</dbReference>
<dbReference type="OrthoDB" id="5288220at2"/>
<dbReference type="InterPro" id="IPR027417">
    <property type="entry name" value="P-loop_NTPase"/>
</dbReference>
<dbReference type="STRING" id="1166073.SAMN05192530_106124"/>
<feature type="compositionally biased region" description="Acidic residues" evidence="1">
    <location>
        <begin position="29"/>
        <end position="48"/>
    </location>
</feature>
<dbReference type="RefSeq" id="WP_139184015.1">
    <property type="nucleotide sequence ID" value="NZ_FNIT01000006.1"/>
</dbReference>
<dbReference type="Pfam" id="PF05621">
    <property type="entry name" value="TniB"/>
    <property type="match status" value="1"/>
</dbReference>
<accession>A0A1H0JCR2</accession>
<dbReference type="SUPFAM" id="SSF52540">
    <property type="entry name" value="P-loop containing nucleoside triphosphate hydrolases"/>
    <property type="match status" value="1"/>
</dbReference>
<evidence type="ECO:0000313" key="2">
    <source>
        <dbReference type="EMBL" id="SDO41527.1"/>
    </source>
</evidence>
<name>A0A1H0JCR2_9HYPH</name>
<sequence length="370" mass="40734">MAKHEAVSPAPIPLPEAQTVQIVSRELEEAVEDDDDDDFDDSAGDELDTSGIDEAHVDDATWLTFAEAFRRMRKRAKASEREGRAILLCGPTGSGKSHVLDRVENAPTFVPIETDMGIVRTLVRVDAPAPCTLKTLGTTIYRELTGVDLRSHIQEHEIWNRVRAQLAAQKVKYLMIDELNHVLLAKSVIEHRKVAETFKRVMQMKDWKVYLILAGMPESLPFLRGNGQLNRRTKKIEIRPVVAGDVGNAAIATHVKILIEKLGTAVDFDLAEAAPRFHLASGGYLGKVAELLKNALEVASDAGGDHITLGDLAEAYDDLYGASTDDIGDEKNPFLCTDHSLAMRIVAADNSRETKLKGKRSSPQRLEAQI</sequence>
<dbReference type="InterPro" id="IPR008868">
    <property type="entry name" value="TniB"/>
</dbReference>
<keyword evidence="3" id="KW-1185">Reference proteome</keyword>
<evidence type="ECO:0000313" key="3">
    <source>
        <dbReference type="Proteomes" id="UP000198793"/>
    </source>
</evidence>
<dbReference type="EMBL" id="FNIT01000006">
    <property type="protein sequence ID" value="SDO41527.1"/>
    <property type="molecule type" value="Genomic_DNA"/>
</dbReference>
<reference evidence="2 3" key="1">
    <citation type="submission" date="2016-10" db="EMBL/GenBank/DDBJ databases">
        <authorList>
            <person name="de Groot N.N."/>
        </authorList>
    </citation>
    <scope>NUCLEOTIDE SEQUENCE [LARGE SCALE GENOMIC DNA]</scope>
    <source>
        <strain evidence="3">L7-484,KACC 16230,DSM 25025</strain>
    </source>
</reference>
<organism evidence="2 3">
    <name type="scientific">Aureimonas jatrophae</name>
    <dbReference type="NCBI Taxonomy" id="1166073"/>
    <lineage>
        <taxon>Bacteria</taxon>
        <taxon>Pseudomonadati</taxon>
        <taxon>Pseudomonadota</taxon>
        <taxon>Alphaproteobacteria</taxon>
        <taxon>Hyphomicrobiales</taxon>
        <taxon>Aurantimonadaceae</taxon>
        <taxon>Aureimonas</taxon>
    </lineage>
</organism>
<dbReference type="Proteomes" id="UP000198793">
    <property type="component" value="Unassembled WGS sequence"/>
</dbReference>
<proteinExistence type="predicted"/>
<dbReference type="Gene3D" id="3.40.50.300">
    <property type="entry name" value="P-loop containing nucleotide triphosphate hydrolases"/>
    <property type="match status" value="1"/>
</dbReference>
<gene>
    <name evidence="2" type="ORF">SAMN05192530_106124</name>
</gene>
<dbReference type="AlphaFoldDB" id="A0A1H0JCR2"/>
<dbReference type="PANTHER" id="PTHR35894:SF1">
    <property type="entry name" value="PHOSPHORIBULOKINASE _ URIDINE KINASE FAMILY"/>
    <property type="match status" value="1"/>
</dbReference>
<dbReference type="InterPro" id="IPR052026">
    <property type="entry name" value="ExeA_AAA_ATPase_DNA-bind"/>
</dbReference>
<evidence type="ECO:0000256" key="1">
    <source>
        <dbReference type="SAM" id="MobiDB-lite"/>
    </source>
</evidence>
<feature type="region of interest" description="Disordered" evidence="1">
    <location>
        <begin position="28"/>
        <end position="53"/>
    </location>
</feature>
<protein>
    <submittedName>
        <fullName evidence="2">Type II secretory pathway, component ExeA (Predicted ATPase)</fullName>
    </submittedName>
</protein>